<dbReference type="RefSeq" id="WP_185004193.1">
    <property type="nucleotide sequence ID" value="NZ_BAAAUI010000004.1"/>
</dbReference>
<gene>
    <name evidence="5" type="ORF">HNR67_004469</name>
</gene>
<dbReference type="AlphaFoldDB" id="A0A7W7FTM9"/>
<dbReference type="Gene3D" id="6.10.140.850">
    <property type="match status" value="1"/>
</dbReference>
<reference evidence="5 6" key="1">
    <citation type="submission" date="2020-08" db="EMBL/GenBank/DDBJ databases">
        <title>Sequencing the genomes of 1000 actinobacteria strains.</title>
        <authorList>
            <person name="Klenk H.-P."/>
        </authorList>
    </citation>
    <scope>NUCLEOTIDE SEQUENCE [LARGE SCALE GENOMIC DNA]</scope>
    <source>
        <strain evidence="5 6">DSM 44230</strain>
    </source>
</reference>
<proteinExistence type="inferred from homology"/>
<dbReference type="InterPro" id="IPR005650">
    <property type="entry name" value="BlaI_family"/>
</dbReference>
<evidence type="ECO:0000256" key="4">
    <source>
        <dbReference type="ARBA" id="ARBA00023163"/>
    </source>
</evidence>
<name>A0A7W7FTM9_9PSEU</name>
<evidence type="ECO:0000313" key="5">
    <source>
        <dbReference type="EMBL" id="MBB4678351.1"/>
    </source>
</evidence>
<dbReference type="InterPro" id="IPR036388">
    <property type="entry name" value="WH-like_DNA-bd_sf"/>
</dbReference>
<dbReference type="GO" id="GO:0003677">
    <property type="term" value="F:DNA binding"/>
    <property type="evidence" value="ECO:0007669"/>
    <property type="project" value="UniProtKB-KW"/>
</dbReference>
<evidence type="ECO:0000256" key="1">
    <source>
        <dbReference type="ARBA" id="ARBA00011046"/>
    </source>
</evidence>
<keyword evidence="6" id="KW-1185">Reference proteome</keyword>
<accession>A0A7W7FTM9</accession>
<dbReference type="GO" id="GO:0045892">
    <property type="term" value="P:negative regulation of DNA-templated transcription"/>
    <property type="evidence" value="ECO:0007669"/>
    <property type="project" value="InterPro"/>
</dbReference>
<evidence type="ECO:0000256" key="3">
    <source>
        <dbReference type="ARBA" id="ARBA00023125"/>
    </source>
</evidence>
<evidence type="ECO:0000313" key="6">
    <source>
        <dbReference type="Proteomes" id="UP000533598"/>
    </source>
</evidence>
<sequence>MHGLGELESAIMDVVWAAEGAVAVRDVLESLRPDRALAYTTVQTVLDKLCRKGWLTREKHGRAFRYLATATRAQRTARLLREVLDESPDSAAVLLHFAQSVSAEESAALRDVLGEDGRRR</sequence>
<dbReference type="EMBL" id="JACHMH010000001">
    <property type="protein sequence ID" value="MBB4678351.1"/>
    <property type="molecule type" value="Genomic_DNA"/>
</dbReference>
<dbReference type="Gene3D" id="1.10.10.10">
    <property type="entry name" value="Winged helix-like DNA-binding domain superfamily/Winged helix DNA-binding domain"/>
    <property type="match status" value="1"/>
</dbReference>
<keyword evidence="3" id="KW-0238">DNA-binding</keyword>
<keyword evidence="2" id="KW-0805">Transcription regulation</keyword>
<dbReference type="InterPro" id="IPR036390">
    <property type="entry name" value="WH_DNA-bd_sf"/>
</dbReference>
<dbReference type="Proteomes" id="UP000533598">
    <property type="component" value="Unassembled WGS sequence"/>
</dbReference>
<dbReference type="PIRSF" id="PIRSF019455">
    <property type="entry name" value="CopR_AtkY"/>
    <property type="match status" value="1"/>
</dbReference>
<comment type="caution">
    <text evidence="5">The sequence shown here is derived from an EMBL/GenBank/DDBJ whole genome shotgun (WGS) entry which is preliminary data.</text>
</comment>
<organism evidence="5 6">
    <name type="scientific">Crossiella cryophila</name>
    <dbReference type="NCBI Taxonomy" id="43355"/>
    <lineage>
        <taxon>Bacteria</taxon>
        <taxon>Bacillati</taxon>
        <taxon>Actinomycetota</taxon>
        <taxon>Actinomycetes</taxon>
        <taxon>Pseudonocardiales</taxon>
        <taxon>Pseudonocardiaceae</taxon>
        <taxon>Crossiella</taxon>
    </lineage>
</organism>
<protein>
    <submittedName>
        <fullName evidence="5">Putative transcriptional regulator</fullName>
    </submittedName>
</protein>
<comment type="similarity">
    <text evidence="1">Belongs to the BlaI transcriptional regulatory family.</text>
</comment>
<keyword evidence="4" id="KW-0804">Transcription</keyword>
<dbReference type="SUPFAM" id="SSF46785">
    <property type="entry name" value="Winged helix' DNA-binding domain"/>
    <property type="match status" value="1"/>
</dbReference>
<evidence type="ECO:0000256" key="2">
    <source>
        <dbReference type="ARBA" id="ARBA00023015"/>
    </source>
</evidence>
<dbReference type="Pfam" id="PF03965">
    <property type="entry name" value="Penicillinase_R"/>
    <property type="match status" value="1"/>
</dbReference>